<evidence type="ECO:0000256" key="2">
    <source>
        <dbReference type="ARBA" id="ARBA00023002"/>
    </source>
</evidence>
<evidence type="ECO:0000259" key="5">
    <source>
        <dbReference type="Pfam" id="PF00248"/>
    </source>
</evidence>
<dbReference type="NCBIfam" id="NF007912">
    <property type="entry name" value="PRK10625.1"/>
    <property type="match status" value="1"/>
</dbReference>
<dbReference type="PANTHER" id="PTHR43364:SF4">
    <property type="entry name" value="NAD(P)-LINKED OXIDOREDUCTASE SUPERFAMILY PROTEIN"/>
    <property type="match status" value="1"/>
</dbReference>
<evidence type="ECO:0000256" key="4">
    <source>
        <dbReference type="ARBA" id="ARBA00070119"/>
    </source>
</evidence>
<keyword evidence="1" id="KW-0521">NADP</keyword>
<evidence type="ECO:0000256" key="3">
    <source>
        <dbReference type="ARBA" id="ARBA00038157"/>
    </source>
</evidence>
<dbReference type="OrthoDB" id="9772407at2"/>
<dbReference type="HOGENOM" id="CLU_023205_2_0_6"/>
<dbReference type="AlphaFoldDB" id="B8GQT7"/>
<dbReference type="InterPro" id="IPR023210">
    <property type="entry name" value="NADP_OxRdtase_dom"/>
</dbReference>
<evidence type="ECO:0000313" key="7">
    <source>
        <dbReference type="Proteomes" id="UP000002383"/>
    </source>
</evidence>
<dbReference type="Pfam" id="PF00248">
    <property type="entry name" value="Aldo_ket_red"/>
    <property type="match status" value="1"/>
</dbReference>
<dbReference type="STRING" id="396588.Tgr7_3243"/>
<name>B8GQT7_THISH</name>
<sequence length="344" mass="38785">MQTRKLGNTDIDVSLICLGTMTWGEQNTEAEAHSQLDYALERGINFIDTAELYPVPPMAETQGRTEAYIGSWLRKRGRREDIVLASKVCGPGEWVNYFRGGPRLDRPHMTQALEDSLRRLNTDYLDLYQIHWPARPTNYFGSLGYVHQEDPEATPIAETLEVLDGFVRAGKVRHIGISNETPWGLTEYLRQAERHDWPRLVSIQNPYNLLNRSFEVGLAEMAIREQVGLLAYSPLGFGVLSGKYLERMPEGARLTLFSRFSRYTNEQGVAATRAYVELAKAHGLSPAQMALAFVNSRPFLTSNIIGATRLDQLRENIDSAELVLSDEVLEAIETIHGRHPNPCP</sequence>
<dbReference type="KEGG" id="tgr:Tgr7_3243"/>
<protein>
    <recommendedName>
        <fullName evidence="4">Protein tas</fullName>
    </recommendedName>
</protein>
<dbReference type="Proteomes" id="UP000002383">
    <property type="component" value="Chromosome"/>
</dbReference>
<dbReference type="Gene3D" id="3.20.20.100">
    <property type="entry name" value="NADP-dependent oxidoreductase domain"/>
    <property type="match status" value="1"/>
</dbReference>
<dbReference type="SUPFAM" id="SSF51430">
    <property type="entry name" value="NAD(P)-linked oxidoreductase"/>
    <property type="match status" value="1"/>
</dbReference>
<keyword evidence="7" id="KW-1185">Reference proteome</keyword>
<dbReference type="eggNOG" id="COG0667">
    <property type="taxonomic scope" value="Bacteria"/>
</dbReference>
<dbReference type="FunFam" id="3.20.20.100:FF:000005">
    <property type="entry name" value="NADP(H)-dependent aldo-keto reductase"/>
    <property type="match status" value="1"/>
</dbReference>
<dbReference type="InterPro" id="IPR036812">
    <property type="entry name" value="NAD(P)_OxRdtase_dom_sf"/>
</dbReference>
<evidence type="ECO:0000313" key="6">
    <source>
        <dbReference type="EMBL" id="ACL74311.1"/>
    </source>
</evidence>
<dbReference type="GO" id="GO:0016491">
    <property type="term" value="F:oxidoreductase activity"/>
    <property type="evidence" value="ECO:0007669"/>
    <property type="project" value="UniProtKB-KW"/>
</dbReference>
<dbReference type="CDD" id="cd19094">
    <property type="entry name" value="AKR_Tas-like"/>
    <property type="match status" value="1"/>
</dbReference>
<organism evidence="6 7">
    <name type="scientific">Thioalkalivibrio sulfidiphilus (strain HL-EbGR7)</name>
    <dbReference type="NCBI Taxonomy" id="396588"/>
    <lineage>
        <taxon>Bacteria</taxon>
        <taxon>Pseudomonadati</taxon>
        <taxon>Pseudomonadota</taxon>
        <taxon>Gammaproteobacteria</taxon>
        <taxon>Chromatiales</taxon>
        <taxon>Ectothiorhodospiraceae</taxon>
        <taxon>Thioalkalivibrio</taxon>
    </lineage>
</organism>
<dbReference type="EMBL" id="CP001339">
    <property type="protein sequence ID" value="ACL74311.1"/>
    <property type="molecule type" value="Genomic_DNA"/>
</dbReference>
<comment type="similarity">
    <text evidence="3">Belongs to the aldo/keto reductase family. Aldo/keto reductase 2 subfamily.</text>
</comment>
<dbReference type="RefSeq" id="WP_012639773.1">
    <property type="nucleotide sequence ID" value="NC_011901.1"/>
</dbReference>
<evidence type="ECO:0000256" key="1">
    <source>
        <dbReference type="ARBA" id="ARBA00022857"/>
    </source>
</evidence>
<reference evidence="6 7" key="1">
    <citation type="journal article" date="2011" name="Stand. Genomic Sci.">
        <title>Complete genome sequence of 'Thioalkalivibrio sulfidophilus' HL-EbGr7.</title>
        <authorList>
            <person name="Muyzer G."/>
            <person name="Sorokin D.Y."/>
            <person name="Mavromatis K."/>
            <person name="Lapidus A."/>
            <person name="Clum A."/>
            <person name="Ivanova N."/>
            <person name="Pati A."/>
            <person name="d'Haeseleer P."/>
            <person name="Woyke T."/>
            <person name="Kyrpides N.C."/>
        </authorList>
    </citation>
    <scope>NUCLEOTIDE SEQUENCE [LARGE SCALE GENOMIC DNA]</scope>
    <source>
        <strain evidence="6 7">HL-EbGR7</strain>
    </source>
</reference>
<proteinExistence type="inferred from homology"/>
<dbReference type="InterPro" id="IPR050523">
    <property type="entry name" value="AKR_Detox_Biosynth"/>
</dbReference>
<gene>
    <name evidence="6" type="ordered locus">Tgr7_3243</name>
</gene>
<dbReference type="PANTHER" id="PTHR43364">
    <property type="entry name" value="NADH-SPECIFIC METHYLGLYOXAL REDUCTASE-RELATED"/>
    <property type="match status" value="1"/>
</dbReference>
<keyword evidence="2" id="KW-0560">Oxidoreductase</keyword>
<accession>B8GQT7</accession>
<feature type="domain" description="NADP-dependent oxidoreductase" evidence="5">
    <location>
        <begin position="16"/>
        <end position="335"/>
    </location>
</feature>